<organism evidence="2 3">
    <name type="scientific">Fluoribacter dumoffii</name>
    <dbReference type="NCBI Taxonomy" id="463"/>
    <lineage>
        <taxon>Bacteria</taxon>
        <taxon>Pseudomonadati</taxon>
        <taxon>Pseudomonadota</taxon>
        <taxon>Gammaproteobacteria</taxon>
        <taxon>Legionellales</taxon>
        <taxon>Legionellaceae</taxon>
        <taxon>Fluoribacter</taxon>
    </lineage>
</organism>
<accession>A0A377G740</accession>
<dbReference type="SUPFAM" id="SSF109604">
    <property type="entry name" value="HD-domain/PDEase-like"/>
    <property type="match status" value="1"/>
</dbReference>
<feature type="domain" description="HD" evidence="1">
    <location>
        <begin position="34"/>
        <end position="111"/>
    </location>
</feature>
<name>A0A377G740_9GAMM</name>
<proteinExistence type="predicted"/>
<dbReference type="PANTHER" id="PTHR40202">
    <property type="match status" value="1"/>
</dbReference>
<dbReference type="PANTHER" id="PTHR40202:SF1">
    <property type="entry name" value="HD DOMAIN-CONTAINING PROTEIN"/>
    <property type="match status" value="1"/>
</dbReference>
<dbReference type="Pfam" id="PF01966">
    <property type="entry name" value="HD"/>
    <property type="match status" value="1"/>
</dbReference>
<dbReference type="EMBL" id="UGGT01000001">
    <property type="protein sequence ID" value="STO20625.1"/>
    <property type="molecule type" value="Genomic_DNA"/>
</dbReference>
<dbReference type="RefSeq" id="WP_010652923.1">
    <property type="nucleotide sequence ID" value="NZ_JAPHPN010000001.1"/>
</dbReference>
<dbReference type="CDD" id="cd00077">
    <property type="entry name" value="HDc"/>
    <property type="match status" value="1"/>
</dbReference>
<evidence type="ECO:0000313" key="2">
    <source>
        <dbReference type="EMBL" id="STO20625.1"/>
    </source>
</evidence>
<gene>
    <name evidence="2" type="ORF">NCTC11370_00684</name>
</gene>
<keyword evidence="3" id="KW-1185">Reference proteome</keyword>
<dbReference type="GO" id="GO:0016787">
    <property type="term" value="F:hydrolase activity"/>
    <property type="evidence" value="ECO:0007669"/>
    <property type="project" value="UniProtKB-KW"/>
</dbReference>
<reference evidence="2 3" key="1">
    <citation type="submission" date="2018-06" db="EMBL/GenBank/DDBJ databases">
        <authorList>
            <consortium name="Pathogen Informatics"/>
            <person name="Doyle S."/>
        </authorList>
    </citation>
    <scope>NUCLEOTIDE SEQUENCE [LARGE SCALE GENOMIC DNA]</scope>
    <source>
        <strain evidence="2 3">NCTC11370</strain>
    </source>
</reference>
<dbReference type="Gene3D" id="1.10.3210.10">
    <property type="entry name" value="Hypothetical protein af1432"/>
    <property type="match status" value="1"/>
</dbReference>
<sequence>MKTMNAINQKIERAFQYLRSAKKMDYIGEPISQLEHALQCAYFAEQAGHSEEIVLACLFHDIGHFAGETKQNRMADLGIVLHEWIGASLAYELGFSAKIALLIGNHVNAKRYLAGRKKDYFERLSEASKKTLLFQGGVMSAEEMFCFEANIHFKDVLRVRVNDEKAKETGLKVPELDYYRPYLYSHFERTIHPEGNITVPDFIDAQWVERFRTFLEKQAEVDGVLSES</sequence>
<evidence type="ECO:0000313" key="3">
    <source>
        <dbReference type="Proteomes" id="UP000254554"/>
    </source>
</evidence>
<dbReference type="AlphaFoldDB" id="A0A377G740"/>
<keyword evidence="2" id="KW-0378">Hydrolase</keyword>
<protein>
    <submittedName>
        <fullName evidence="2">Predicted HD phosphohydrolase</fullName>
    </submittedName>
</protein>
<dbReference type="InterPro" id="IPR006674">
    <property type="entry name" value="HD_domain"/>
</dbReference>
<dbReference type="InterPro" id="IPR003607">
    <property type="entry name" value="HD/PDEase_dom"/>
</dbReference>
<dbReference type="STRING" id="1094715.GCA_000236165_01737"/>
<dbReference type="InterPro" id="IPR052567">
    <property type="entry name" value="OP_Dioxygenase"/>
</dbReference>
<dbReference type="Proteomes" id="UP000254554">
    <property type="component" value="Unassembled WGS sequence"/>
</dbReference>
<evidence type="ECO:0000259" key="1">
    <source>
        <dbReference type="Pfam" id="PF01966"/>
    </source>
</evidence>